<evidence type="ECO:0000256" key="5">
    <source>
        <dbReference type="HAMAP-Rule" id="MF_01078"/>
    </source>
</evidence>
<dbReference type="GO" id="GO:0001682">
    <property type="term" value="P:tRNA 5'-leader removal"/>
    <property type="evidence" value="ECO:0007669"/>
    <property type="project" value="UniProtKB-UniRule"/>
</dbReference>
<dbReference type="PANTHER" id="PTHR41173">
    <property type="entry name" value="UPF0278 PROTEIN TK1425"/>
    <property type="match status" value="1"/>
</dbReference>
<dbReference type="GeneID" id="41603326"/>
<reference evidence="7 8" key="1">
    <citation type="submission" date="2014-07" db="EMBL/GenBank/DDBJ databases">
        <title>Methanogenic archaea and the global carbon cycle.</title>
        <authorList>
            <person name="Henriksen J.R."/>
            <person name="Luke J."/>
            <person name="Reinhart S."/>
            <person name="Benedict M.N."/>
            <person name="Youngblut N.D."/>
            <person name="Metcalf M.E."/>
            <person name="Whitaker R.J."/>
            <person name="Metcalf W.W."/>
        </authorList>
    </citation>
    <scope>NUCLEOTIDE SEQUENCE [LARGE SCALE GENOMIC DNA]</scope>
    <source>
        <strain evidence="8">ATCC 43570 / DSM 1825 / OCM 12 / VKM B-1830 / TM-1</strain>
    </source>
</reference>
<dbReference type="AlphaFoldDB" id="A0A0E3KPN7"/>
<dbReference type="PANTHER" id="PTHR41173:SF1">
    <property type="entry name" value="RNA-FREE RIBONUCLEASE P"/>
    <property type="match status" value="1"/>
</dbReference>
<evidence type="ECO:0000256" key="2">
    <source>
        <dbReference type="ARBA" id="ARBA00022722"/>
    </source>
</evidence>
<dbReference type="Pfam" id="PF08745">
    <property type="entry name" value="PIN_5"/>
    <property type="match status" value="1"/>
</dbReference>
<comment type="catalytic activity">
    <reaction evidence="5">
        <text>Endonucleolytic cleavage of RNA, removing 5'-extranucleotides from tRNA precursor.</text>
        <dbReference type="EC" id="3.1.26.5"/>
    </reaction>
</comment>
<name>A0A0E3KPN7_METTT</name>
<evidence type="ECO:0000256" key="6">
    <source>
        <dbReference type="SAM" id="MobiDB-lite"/>
    </source>
</evidence>
<dbReference type="EMBL" id="CP009501">
    <property type="protein sequence ID" value="AKB13087.1"/>
    <property type="molecule type" value="Genomic_DNA"/>
</dbReference>
<evidence type="ECO:0000313" key="7">
    <source>
        <dbReference type="EMBL" id="AKB13087.1"/>
    </source>
</evidence>
<dbReference type="KEGG" id="mthr:MSTHT_1329"/>
<dbReference type="HAMAP" id="MF_01078">
    <property type="entry name" value="RNA_free_RNase_P"/>
    <property type="match status" value="1"/>
</dbReference>
<dbReference type="PATRIC" id="fig|523844.20.peg.1678"/>
<evidence type="ECO:0000313" key="8">
    <source>
        <dbReference type="Proteomes" id="UP000066529"/>
    </source>
</evidence>
<accession>A0A0E3KPN7</accession>
<dbReference type="CDD" id="cd18691">
    <property type="entry name" value="PIN_VapC-like"/>
    <property type="match status" value="1"/>
</dbReference>
<organism evidence="7 8">
    <name type="scientific">Methanosarcina thermophila (strain ATCC 43570 / DSM 1825 / OCM 12 / VKM B-1830 / TM-1)</name>
    <dbReference type="NCBI Taxonomy" id="523844"/>
    <lineage>
        <taxon>Archaea</taxon>
        <taxon>Methanobacteriati</taxon>
        <taxon>Methanobacteriota</taxon>
        <taxon>Stenosarchaea group</taxon>
        <taxon>Methanomicrobia</taxon>
        <taxon>Methanosarcinales</taxon>
        <taxon>Methanosarcinaceae</taxon>
        <taxon>Methanosarcina</taxon>
    </lineage>
</organism>
<dbReference type="NCBIfam" id="NF003343">
    <property type="entry name" value="PRK04358.1-4"/>
    <property type="match status" value="1"/>
</dbReference>
<evidence type="ECO:0000256" key="1">
    <source>
        <dbReference type="ARBA" id="ARBA00022694"/>
    </source>
</evidence>
<dbReference type="Proteomes" id="UP000066529">
    <property type="component" value="Chromosome"/>
</dbReference>
<comment type="function">
    <text evidence="5">RNA-free RNase P that catalyzes the removal of the 5'-leader sequence from pre-tRNA to produce the mature 5'-terminus.</text>
</comment>
<proteinExistence type="inferred from homology"/>
<dbReference type="OrthoDB" id="95197at2157"/>
<dbReference type="GO" id="GO:0004526">
    <property type="term" value="F:ribonuclease P activity"/>
    <property type="evidence" value="ECO:0007669"/>
    <property type="project" value="UniProtKB-UniRule"/>
</dbReference>
<keyword evidence="3 5" id="KW-0255">Endonuclease</keyword>
<keyword evidence="1 5" id="KW-0819">tRNA processing</keyword>
<gene>
    <name evidence="7" type="ORF">MSTHT_1329</name>
</gene>
<dbReference type="HOGENOM" id="CLU_109672_0_0_2"/>
<comment type="similarity">
    <text evidence="5">Belongs to the HARP family.</text>
</comment>
<sequence length="249" mass="28533">MLKQRFVLDTTALTDLQTREVMGYTSLCEGMKAILDLIANVRLQFGISCYVPYPSVYKEMYEFASHNGCDREVMAKIDTWLVKKSPDRYRVSVTSQIFHEYVTYMRERINRGMGVAEDAIWEAATECLFMENPQNKKKEYKEEVEREVIGGIIGKFRNKYRAALRYGILDSAPDIDVLILAKELDAAVIASDYGIEKWAEQLGVRFVPANTFPMMMKEYLKHLPETGSEPESGSQNKSKKGSSEELEFI</sequence>
<dbReference type="InterPro" id="IPR014856">
    <property type="entry name" value="RNA_free_RNase_P"/>
</dbReference>
<evidence type="ECO:0000256" key="4">
    <source>
        <dbReference type="ARBA" id="ARBA00022801"/>
    </source>
</evidence>
<keyword evidence="2 5" id="KW-0540">Nuclease</keyword>
<dbReference type="RefSeq" id="WP_048167163.1">
    <property type="nucleotide sequence ID" value="NZ_CP009501.1"/>
</dbReference>
<evidence type="ECO:0000256" key="3">
    <source>
        <dbReference type="ARBA" id="ARBA00022759"/>
    </source>
</evidence>
<dbReference type="NCBIfam" id="TIGR03875">
    <property type="entry name" value="RNA_lig_partner"/>
    <property type="match status" value="1"/>
</dbReference>
<protein>
    <recommendedName>
        <fullName evidence="5">RNA-free ribonuclease P</fullName>
        <shortName evidence="5">RNA-free RNase P</shortName>
        <ecNumber evidence="5">3.1.26.5</ecNumber>
    </recommendedName>
    <alternativeName>
        <fullName evidence="5">Protein-only RNase P</fullName>
    </alternativeName>
</protein>
<dbReference type="STRING" id="523844.MSTHT_1329"/>
<keyword evidence="4 5" id="KW-0378">Hydrolase</keyword>
<dbReference type="EC" id="3.1.26.5" evidence="5"/>
<feature type="region of interest" description="Disordered" evidence="6">
    <location>
        <begin position="224"/>
        <end position="249"/>
    </location>
</feature>